<dbReference type="Pfam" id="PF00580">
    <property type="entry name" value="UvrD-helicase"/>
    <property type="match status" value="1"/>
</dbReference>
<keyword evidence="9" id="KW-0234">DNA repair</keyword>
<keyword evidence="1" id="KW-0540">Nuclease</keyword>
<evidence type="ECO:0000256" key="15">
    <source>
        <dbReference type="PROSITE-ProRule" id="PRU00560"/>
    </source>
</evidence>
<dbReference type="InterPro" id="IPR027417">
    <property type="entry name" value="P-loop_NTPase"/>
</dbReference>
<dbReference type="InterPro" id="IPR014016">
    <property type="entry name" value="UvrD-like_ATP-bd"/>
</dbReference>
<comment type="catalytic activity">
    <reaction evidence="11">
        <text>Couples ATP hydrolysis with the unwinding of duplex DNA by translocating in the 3'-5' direction.</text>
        <dbReference type="EC" id="5.6.2.4"/>
    </reaction>
</comment>
<feature type="region of interest" description="Disordered" evidence="16">
    <location>
        <begin position="1"/>
        <end position="23"/>
    </location>
</feature>
<dbReference type="Pfam" id="PF13361">
    <property type="entry name" value="UvrD_C"/>
    <property type="match status" value="1"/>
</dbReference>
<protein>
    <recommendedName>
        <fullName evidence="12">DNA 3'-5' helicase</fullName>
        <ecNumber evidence="12">5.6.2.4</ecNumber>
    </recommendedName>
    <alternativeName>
        <fullName evidence="13">DNA 3'-5' helicase II</fullName>
    </alternativeName>
</protein>
<dbReference type="InterPro" id="IPR000212">
    <property type="entry name" value="DNA_helicase_UvrD/REP"/>
</dbReference>
<dbReference type="PROSITE" id="PS51198">
    <property type="entry name" value="UVRD_HELICASE_ATP_BIND"/>
    <property type="match status" value="1"/>
</dbReference>
<dbReference type="OrthoDB" id="9810135at2"/>
<accession>A0A2U1SQB8</accession>
<dbReference type="PANTHER" id="PTHR11070">
    <property type="entry name" value="UVRD / RECB / PCRA DNA HELICASE FAMILY MEMBER"/>
    <property type="match status" value="1"/>
</dbReference>
<dbReference type="PROSITE" id="PS51217">
    <property type="entry name" value="UVRD_HELICASE_CTER"/>
    <property type="match status" value="1"/>
</dbReference>
<dbReference type="Gene3D" id="3.90.320.10">
    <property type="match status" value="1"/>
</dbReference>
<dbReference type="AlphaFoldDB" id="A0A2U1SQB8"/>
<proteinExistence type="predicted"/>
<keyword evidence="7 15" id="KW-0067">ATP-binding</keyword>
<dbReference type="InterPro" id="IPR014151">
    <property type="entry name" value="DNA_helicase_AddA"/>
</dbReference>
<evidence type="ECO:0000256" key="11">
    <source>
        <dbReference type="ARBA" id="ARBA00034617"/>
    </source>
</evidence>
<keyword evidence="5 15" id="KW-0347">Helicase</keyword>
<evidence type="ECO:0000256" key="5">
    <source>
        <dbReference type="ARBA" id="ARBA00022806"/>
    </source>
</evidence>
<evidence type="ECO:0000256" key="1">
    <source>
        <dbReference type="ARBA" id="ARBA00022722"/>
    </source>
</evidence>
<dbReference type="GO" id="GO:0000725">
    <property type="term" value="P:recombinational repair"/>
    <property type="evidence" value="ECO:0007669"/>
    <property type="project" value="TreeGrafter"/>
</dbReference>
<dbReference type="Gene3D" id="3.40.50.300">
    <property type="entry name" value="P-loop containing nucleotide triphosphate hydrolases"/>
    <property type="match status" value="4"/>
</dbReference>
<dbReference type="InterPro" id="IPR014017">
    <property type="entry name" value="DNA_helicase_UvrD-like_C"/>
</dbReference>
<evidence type="ECO:0000313" key="19">
    <source>
        <dbReference type="EMBL" id="PWB93814.1"/>
    </source>
</evidence>
<evidence type="ECO:0000256" key="6">
    <source>
        <dbReference type="ARBA" id="ARBA00022839"/>
    </source>
</evidence>
<comment type="catalytic activity">
    <reaction evidence="14">
        <text>ATP + H2O = ADP + phosphate + H(+)</text>
        <dbReference type="Rhea" id="RHEA:13065"/>
        <dbReference type="ChEBI" id="CHEBI:15377"/>
        <dbReference type="ChEBI" id="CHEBI:15378"/>
        <dbReference type="ChEBI" id="CHEBI:30616"/>
        <dbReference type="ChEBI" id="CHEBI:43474"/>
        <dbReference type="ChEBI" id="CHEBI:456216"/>
        <dbReference type="EC" id="5.6.2.4"/>
    </reaction>
</comment>
<dbReference type="GO" id="GO:0005524">
    <property type="term" value="F:ATP binding"/>
    <property type="evidence" value="ECO:0007669"/>
    <property type="project" value="UniProtKB-UniRule"/>
</dbReference>
<keyword evidence="10" id="KW-0413">Isomerase</keyword>
<evidence type="ECO:0000256" key="10">
    <source>
        <dbReference type="ARBA" id="ARBA00023235"/>
    </source>
</evidence>
<dbReference type="GO" id="GO:0003677">
    <property type="term" value="F:DNA binding"/>
    <property type="evidence" value="ECO:0007669"/>
    <property type="project" value="UniProtKB-KW"/>
</dbReference>
<dbReference type="NCBIfam" id="TIGR02784">
    <property type="entry name" value="addA_alphas"/>
    <property type="match status" value="1"/>
</dbReference>
<feature type="binding site" evidence="15">
    <location>
        <begin position="29"/>
        <end position="36"/>
    </location>
    <ligand>
        <name>ATP</name>
        <dbReference type="ChEBI" id="CHEBI:30616"/>
    </ligand>
</feature>
<evidence type="ECO:0000256" key="16">
    <source>
        <dbReference type="SAM" id="MobiDB-lite"/>
    </source>
</evidence>
<keyword evidence="3" id="KW-0227">DNA damage</keyword>
<evidence type="ECO:0000256" key="8">
    <source>
        <dbReference type="ARBA" id="ARBA00023125"/>
    </source>
</evidence>
<comment type="caution">
    <text evidence="19">The sequence shown here is derived from an EMBL/GenBank/DDBJ whole genome shotgun (WGS) entry which is preliminary data.</text>
</comment>
<dbReference type="InterPro" id="IPR038726">
    <property type="entry name" value="PDDEXK_AddAB-type"/>
</dbReference>
<evidence type="ECO:0000256" key="14">
    <source>
        <dbReference type="ARBA" id="ARBA00048988"/>
    </source>
</evidence>
<keyword evidence="8" id="KW-0238">DNA-binding</keyword>
<dbReference type="GO" id="GO:0033202">
    <property type="term" value="C:DNA helicase complex"/>
    <property type="evidence" value="ECO:0007669"/>
    <property type="project" value="TreeGrafter"/>
</dbReference>
<gene>
    <name evidence="19" type="primary">addA</name>
    <name evidence="19" type="ORF">C5689_11080</name>
</gene>
<dbReference type="RefSeq" id="WP_108917337.1">
    <property type="nucleotide sequence ID" value="NZ_BGJY01000001.1"/>
</dbReference>
<evidence type="ECO:0000256" key="9">
    <source>
        <dbReference type="ARBA" id="ARBA00023204"/>
    </source>
</evidence>
<feature type="compositionally biased region" description="Basic and acidic residues" evidence="16">
    <location>
        <begin position="1"/>
        <end position="17"/>
    </location>
</feature>
<feature type="domain" description="UvrD-like helicase C-terminal" evidence="18">
    <location>
        <begin position="517"/>
        <end position="799"/>
    </location>
</feature>
<reference evidence="19 20" key="1">
    <citation type="journal article" date="2018" name="Appl. Microbiol. Biotechnol.">
        <title>Co-cultivation of the strictly anaerobic methanogen Methanosarcina barkeri with aerobic methanotrophs in an oxygen-limited membrane bioreactor.</title>
        <authorList>
            <person name="In 't Zandt M.H."/>
            <person name="van den Bosch T.J.M."/>
            <person name="Rijkers R."/>
            <person name="van Kessel M.A.H.J."/>
            <person name="Jetten M.S.M."/>
            <person name="Welte C.U."/>
        </authorList>
    </citation>
    <scope>NUCLEOTIDE SEQUENCE [LARGE SCALE GENOMIC DNA]</scope>
    <source>
        <strain evidence="19 20">DSM 17706</strain>
    </source>
</reference>
<sequence length="1155" mass="125442">MSDRRPIAKDTRERQRAASDPAQSAWVAAHAGSGKTHVLSQRVVRLLLAGAPPSRILCLTYTKAAAANMAARIFDILAGWALLDDEALTAAILATGAPQPSRAELVFARRLFARTVETPGGLKIQTIHAFCERILHLFPFEANVAASFRVLDDLERAELLERARRQTLARAVLDEGELRAALETVSRLCSGGGFDELIAELLGHRAAHRNLSSGDYAELLRERLGLREGETLEAVEREIIEGGLSPRDWPGIAQALRGGGANDGKLGAQLMIAAGLAGGANDQRSACVEEYLSVFFKKDGEPRGLGKQKMISAALQKQQPALLARLEDERDRLVALVEKRKAAAAFDRSMALARIGDAILSAYERMKSNRGLFDFDDLIERTRRLFQSSSPSWVLYKLDSRIDHILVDEAQDTSAAQWDILAALADEFCAGAGATRRIRTFFAVGDEKQSIFSFQGAAPEKFDAMRRDFARRFRDAELGFETVRLTRSFRSSPQVLGAVDIVFSVEENRRGLAADREEPAPVHEAWKSDVPGLVEIWEPESSQGAETPEDWRLPLDYVNEAGPPARLARKIARKVKALLAPQNGECVEDKGAMRPVRPGDVMILVRKRDAFFEGVIRALKAEAIPVAGADRLDLSGHIAVMDLVALGRVALLREDDLTLATLLKSPLFGFTDDDLIALAPKREGALIDALAASPEPAHREAAARVDAWVREARTRAPFDFYSHILSAGGGRERLVGRLGQEANDAIDEFLRLALSFEREQAQGLAGFLAGVESLQLSVKRDMEAAGDAVRVMTVHASKGLEAKIVFLPDTCGGPSGRHDPKIFRLGEEDGAVLVWSSNMAADPPAVASAREALREAAREEHRRLLYVALTRAEERLYVGGFHGPAGRGAGCWYDAIRNALEPACDSAPDPLDETKQILLYGDAAHGAATTGEAREAAAISVPPYARAPAPEERAPAPPLRPATALAAADPFAGEESSAAPTRSDRERLLVGRLTHALLQRLPDTPPERRVEAALRFLELRAAPLDAAQRERLVSAVLAVIGHASLAPLFGPGSAPEVEIVARLDSPRGEIAICGRIDRLAETETDVIVADFKTGAPRHPATPAQLRQLAVYRAAARRLYPHKNVRCALIFTQSATIEEPEPEALDAALEEILLEV</sequence>
<dbReference type="EMBL" id="PUIV01000015">
    <property type="protein sequence ID" value="PWB93814.1"/>
    <property type="molecule type" value="Genomic_DNA"/>
</dbReference>
<dbReference type="PANTHER" id="PTHR11070:SF2">
    <property type="entry name" value="ATP-DEPENDENT DNA HELICASE SRS2"/>
    <property type="match status" value="1"/>
</dbReference>
<evidence type="ECO:0000259" key="18">
    <source>
        <dbReference type="PROSITE" id="PS51217"/>
    </source>
</evidence>
<keyword evidence="20" id="KW-1185">Reference proteome</keyword>
<evidence type="ECO:0000256" key="7">
    <source>
        <dbReference type="ARBA" id="ARBA00022840"/>
    </source>
</evidence>
<organism evidence="19 20">
    <name type="scientific">Methylosinus sporium</name>
    <dbReference type="NCBI Taxonomy" id="428"/>
    <lineage>
        <taxon>Bacteria</taxon>
        <taxon>Pseudomonadati</taxon>
        <taxon>Pseudomonadota</taxon>
        <taxon>Alphaproteobacteria</taxon>
        <taxon>Hyphomicrobiales</taxon>
        <taxon>Methylocystaceae</taxon>
        <taxon>Methylosinus</taxon>
    </lineage>
</organism>
<dbReference type="EC" id="5.6.2.4" evidence="12"/>
<dbReference type="GO" id="GO:0043138">
    <property type="term" value="F:3'-5' DNA helicase activity"/>
    <property type="evidence" value="ECO:0007669"/>
    <property type="project" value="UniProtKB-EC"/>
</dbReference>
<evidence type="ECO:0000313" key="20">
    <source>
        <dbReference type="Proteomes" id="UP000245137"/>
    </source>
</evidence>
<evidence type="ECO:0000259" key="17">
    <source>
        <dbReference type="PROSITE" id="PS51198"/>
    </source>
</evidence>
<keyword evidence="2 15" id="KW-0547">Nucleotide-binding</keyword>
<dbReference type="GO" id="GO:0005829">
    <property type="term" value="C:cytosol"/>
    <property type="evidence" value="ECO:0007669"/>
    <property type="project" value="TreeGrafter"/>
</dbReference>
<evidence type="ECO:0000256" key="3">
    <source>
        <dbReference type="ARBA" id="ARBA00022763"/>
    </source>
</evidence>
<evidence type="ECO:0000256" key="13">
    <source>
        <dbReference type="ARBA" id="ARBA00034923"/>
    </source>
</evidence>
<dbReference type="Proteomes" id="UP000245137">
    <property type="component" value="Unassembled WGS sequence"/>
</dbReference>
<dbReference type="SUPFAM" id="SSF52540">
    <property type="entry name" value="P-loop containing nucleoside triphosphate hydrolases"/>
    <property type="match status" value="1"/>
</dbReference>
<feature type="domain" description="UvrD-like helicase ATP-binding" evidence="17">
    <location>
        <begin position="8"/>
        <end position="492"/>
    </location>
</feature>
<keyword evidence="6" id="KW-0269">Exonuclease</keyword>
<evidence type="ECO:0000256" key="2">
    <source>
        <dbReference type="ARBA" id="ARBA00022741"/>
    </source>
</evidence>
<dbReference type="InterPro" id="IPR011604">
    <property type="entry name" value="PDDEXK-like_dom_sf"/>
</dbReference>
<evidence type="ECO:0000256" key="12">
    <source>
        <dbReference type="ARBA" id="ARBA00034808"/>
    </source>
</evidence>
<dbReference type="GO" id="GO:0004527">
    <property type="term" value="F:exonuclease activity"/>
    <property type="evidence" value="ECO:0007669"/>
    <property type="project" value="UniProtKB-KW"/>
</dbReference>
<dbReference type="Pfam" id="PF12705">
    <property type="entry name" value="PDDEXK_1"/>
    <property type="match status" value="1"/>
</dbReference>
<evidence type="ECO:0000256" key="4">
    <source>
        <dbReference type="ARBA" id="ARBA00022801"/>
    </source>
</evidence>
<name>A0A2U1SQB8_METSR</name>
<keyword evidence="4 15" id="KW-0378">Hydrolase</keyword>